<dbReference type="OrthoDB" id="2014962at2759"/>
<gene>
    <name evidence="3" type="ORF">Cgig2_015588</name>
</gene>
<dbReference type="PANTHER" id="PTHR31762">
    <property type="entry name" value="FAS-BINDING FACTOR-LIKE PROTEIN"/>
    <property type="match status" value="1"/>
</dbReference>
<proteinExistence type="predicted"/>
<feature type="coiled-coil region" evidence="1">
    <location>
        <begin position="51"/>
        <end position="147"/>
    </location>
</feature>
<comment type="caution">
    <text evidence="3">The sequence shown here is derived from an EMBL/GenBank/DDBJ whole genome shotgun (WGS) entry which is preliminary data.</text>
</comment>
<protein>
    <submittedName>
        <fullName evidence="3">Uncharacterized protein</fullName>
    </submittedName>
</protein>
<dbReference type="EMBL" id="JAKOGI010000583">
    <property type="protein sequence ID" value="KAJ8432795.1"/>
    <property type="molecule type" value="Genomic_DNA"/>
</dbReference>
<dbReference type="GO" id="GO:0000911">
    <property type="term" value="P:cytokinesis by cell plate formation"/>
    <property type="evidence" value="ECO:0007669"/>
    <property type="project" value="InterPro"/>
</dbReference>
<feature type="region of interest" description="Disordered" evidence="2">
    <location>
        <begin position="172"/>
        <end position="196"/>
    </location>
</feature>
<evidence type="ECO:0000313" key="4">
    <source>
        <dbReference type="Proteomes" id="UP001153076"/>
    </source>
</evidence>
<keyword evidence="4" id="KW-1185">Reference proteome</keyword>
<evidence type="ECO:0000313" key="3">
    <source>
        <dbReference type="EMBL" id="KAJ8432795.1"/>
    </source>
</evidence>
<accession>A0A9Q1Q9D3</accession>
<keyword evidence="1" id="KW-0175">Coiled coil</keyword>
<evidence type="ECO:0000256" key="1">
    <source>
        <dbReference type="SAM" id="Coils"/>
    </source>
</evidence>
<name>A0A9Q1Q9D3_9CARY</name>
<dbReference type="AlphaFoldDB" id="A0A9Q1Q9D3"/>
<reference evidence="3" key="1">
    <citation type="submission" date="2022-04" db="EMBL/GenBank/DDBJ databases">
        <title>Carnegiea gigantea Genome sequencing and assembly v2.</title>
        <authorList>
            <person name="Copetti D."/>
            <person name="Sanderson M.J."/>
            <person name="Burquez A."/>
            <person name="Wojciechowski M.F."/>
        </authorList>
    </citation>
    <scope>NUCLEOTIDE SEQUENCE</scope>
    <source>
        <strain evidence="3">SGP5-SGP5p</strain>
        <tissue evidence="3">Aerial part</tissue>
    </source>
</reference>
<sequence length="360" mass="41127">MTRIPGSDQLYLKDLGNELDEYGLCDELDILQEENEVLLEKPAISGVESENRSPNLQLQEAEQKCKEAEARAKFLEREVASLGEGAFPETTSLRRKQEELRRREEALRTARQNRVGKEEIANLRSAMKSLRKEAAEGMSKLQEADSEANTLRIMTQRMILTHEEMAFVQTWQDRSEDDSNGSNKSCQDPGDLPGEGNIEAMLSVEMGLKEMASLKIEDAVMLSMVQRSRPNLVQGSLHSFPFDNNYNMAGDPMFVDSFELSQEESNDVRFKEAWLTYFWKRARDHQVGEDMAEERLRLWTSRIGESPTVQDAVDAERGLIELRKLGMQQQLWEACRKEVVYASLIEAENEKYAAESENSQ</sequence>
<evidence type="ECO:0000256" key="2">
    <source>
        <dbReference type="SAM" id="MobiDB-lite"/>
    </source>
</evidence>
<organism evidence="3 4">
    <name type="scientific">Carnegiea gigantea</name>
    <dbReference type="NCBI Taxonomy" id="171969"/>
    <lineage>
        <taxon>Eukaryota</taxon>
        <taxon>Viridiplantae</taxon>
        <taxon>Streptophyta</taxon>
        <taxon>Embryophyta</taxon>
        <taxon>Tracheophyta</taxon>
        <taxon>Spermatophyta</taxon>
        <taxon>Magnoliopsida</taxon>
        <taxon>eudicotyledons</taxon>
        <taxon>Gunneridae</taxon>
        <taxon>Pentapetalae</taxon>
        <taxon>Caryophyllales</taxon>
        <taxon>Cactineae</taxon>
        <taxon>Cactaceae</taxon>
        <taxon>Cactoideae</taxon>
        <taxon>Echinocereeae</taxon>
        <taxon>Carnegiea</taxon>
    </lineage>
</organism>
<dbReference type="Proteomes" id="UP001153076">
    <property type="component" value="Unassembled WGS sequence"/>
</dbReference>
<dbReference type="PANTHER" id="PTHR31762:SF4">
    <property type="entry name" value="COILED-COIL DOMAIN-CONTAINING PROTEIN SCD2"/>
    <property type="match status" value="1"/>
</dbReference>
<dbReference type="InterPro" id="IPR040321">
    <property type="entry name" value="SCD2-like"/>
</dbReference>